<accession>A0A6L8LU71</accession>
<dbReference type="PROSITE" id="PS51354">
    <property type="entry name" value="GLUTAREDOXIN_2"/>
    <property type="match status" value="1"/>
</dbReference>
<keyword evidence="4" id="KW-0808">Transferase</keyword>
<evidence type="ECO:0000259" key="3">
    <source>
        <dbReference type="PROSITE" id="PS50405"/>
    </source>
</evidence>
<evidence type="ECO:0000259" key="2">
    <source>
        <dbReference type="PROSITE" id="PS50404"/>
    </source>
</evidence>
<dbReference type="InterPro" id="IPR004045">
    <property type="entry name" value="Glutathione_S-Trfase_N"/>
</dbReference>
<dbReference type="AlphaFoldDB" id="A0A6L8LU71"/>
<dbReference type="PROSITE" id="PS50405">
    <property type="entry name" value="GST_CTER"/>
    <property type="match status" value="1"/>
</dbReference>
<dbReference type="PROSITE" id="PS50404">
    <property type="entry name" value="GST_NTER"/>
    <property type="match status" value="1"/>
</dbReference>
<comment type="caution">
    <text evidence="4">The sequence shown here is derived from an EMBL/GenBank/DDBJ whole genome shotgun (WGS) entry which is preliminary data.</text>
</comment>
<dbReference type="GO" id="GO:0016740">
    <property type="term" value="F:transferase activity"/>
    <property type="evidence" value="ECO:0007669"/>
    <property type="project" value="UniProtKB-KW"/>
</dbReference>
<feature type="domain" description="GST N-terminal" evidence="2">
    <location>
        <begin position="15"/>
        <end position="96"/>
    </location>
</feature>
<dbReference type="CDD" id="cd03056">
    <property type="entry name" value="GST_N_4"/>
    <property type="match status" value="1"/>
</dbReference>
<dbReference type="SFLD" id="SFLDG01151">
    <property type="entry name" value="Main.2:_Nu-like"/>
    <property type="match status" value="1"/>
</dbReference>
<keyword evidence="5" id="KW-1185">Reference proteome</keyword>
<dbReference type="InterPro" id="IPR036282">
    <property type="entry name" value="Glutathione-S-Trfase_C_sf"/>
</dbReference>
<dbReference type="Pfam" id="PF00043">
    <property type="entry name" value="GST_C"/>
    <property type="match status" value="1"/>
</dbReference>
<evidence type="ECO:0000256" key="1">
    <source>
        <dbReference type="RuleBase" id="RU003494"/>
    </source>
</evidence>
<sequence>MKDSSVNPHFPAGAAPVKLYRNPKSGHCHRVQLMMSLLGVPYEPVDMDMAGGAHKAPEYLKISPFGQVPAIDDNGTTLSDSNAILTYLVRKYPDGHDWLPETPEAAAEVQRWLSVAAGQIASGPATARLATLFGAPVDRDAARAKAHCLFAVIDPLLQTRPFLAGSEVTIADIAAYSYIAHAPEGGVSLEAYPAIHAWLDRIEALAGFVAMARSPIPSDI</sequence>
<feature type="domain" description="GST C-terminal" evidence="3">
    <location>
        <begin position="102"/>
        <end position="220"/>
    </location>
</feature>
<dbReference type="Gene3D" id="3.40.30.10">
    <property type="entry name" value="Glutaredoxin"/>
    <property type="match status" value="1"/>
</dbReference>
<dbReference type="SFLD" id="SFLDG00358">
    <property type="entry name" value="Main_(cytGST)"/>
    <property type="match status" value="1"/>
</dbReference>
<proteinExistence type="inferred from homology"/>
<dbReference type="SUPFAM" id="SSF52833">
    <property type="entry name" value="Thioredoxin-like"/>
    <property type="match status" value="1"/>
</dbReference>
<dbReference type="RefSeq" id="WP_160974803.1">
    <property type="nucleotide sequence ID" value="NZ_WWEN01000008.1"/>
</dbReference>
<dbReference type="InterPro" id="IPR036249">
    <property type="entry name" value="Thioredoxin-like_sf"/>
</dbReference>
<comment type="similarity">
    <text evidence="1">Belongs to the GST superfamily.</text>
</comment>
<dbReference type="InterPro" id="IPR040079">
    <property type="entry name" value="Glutathione_S-Trfase"/>
</dbReference>
<dbReference type="InterPro" id="IPR004046">
    <property type="entry name" value="GST_C"/>
</dbReference>
<dbReference type="Proteomes" id="UP000479043">
    <property type="component" value="Unassembled WGS sequence"/>
</dbReference>
<dbReference type="PANTHER" id="PTHR44051">
    <property type="entry name" value="GLUTATHIONE S-TRANSFERASE-RELATED"/>
    <property type="match status" value="1"/>
</dbReference>
<dbReference type="EMBL" id="WWEN01000008">
    <property type="protein sequence ID" value="MYM56892.1"/>
    <property type="molecule type" value="Genomic_DNA"/>
</dbReference>
<dbReference type="PANTHER" id="PTHR44051:SF2">
    <property type="entry name" value="HYPOTHETICAL GLUTATHIONE S-TRANSFERASE LIKE PROTEIN"/>
    <property type="match status" value="1"/>
</dbReference>
<name>A0A6L8LU71_9RHOB</name>
<reference evidence="4 5" key="1">
    <citation type="submission" date="2020-01" db="EMBL/GenBank/DDBJ databases">
        <authorList>
            <person name="Chen S."/>
        </authorList>
    </citation>
    <scope>NUCLEOTIDE SEQUENCE [LARGE SCALE GENOMIC DNA]</scope>
    <source>
        <strain evidence="4 5">GS-10</strain>
    </source>
</reference>
<evidence type="ECO:0000313" key="4">
    <source>
        <dbReference type="EMBL" id="MYM56892.1"/>
    </source>
</evidence>
<gene>
    <name evidence="4" type="ORF">GR167_16365</name>
</gene>
<dbReference type="InterPro" id="IPR010987">
    <property type="entry name" value="Glutathione-S-Trfase_C-like"/>
</dbReference>
<organism evidence="4 5">
    <name type="scientific">Thalassovita mangrovi</name>
    <dbReference type="NCBI Taxonomy" id="2692236"/>
    <lineage>
        <taxon>Bacteria</taxon>
        <taxon>Pseudomonadati</taxon>
        <taxon>Pseudomonadota</taxon>
        <taxon>Alphaproteobacteria</taxon>
        <taxon>Rhodobacterales</taxon>
        <taxon>Roseobacteraceae</taxon>
        <taxon>Thalassovita</taxon>
    </lineage>
</organism>
<dbReference type="SUPFAM" id="SSF47616">
    <property type="entry name" value="GST C-terminal domain-like"/>
    <property type="match status" value="1"/>
</dbReference>
<dbReference type="Pfam" id="PF02798">
    <property type="entry name" value="GST_N"/>
    <property type="match status" value="1"/>
</dbReference>
<protein>
    <submittedName>
        <fullName evidence="4">Glutathione S-transferase</fullName>
    </submittedName>
</protein>
<dbReference type="CDD" id="cd03206">
    <property type="entry name" value="GST_C_7"/>
    <property type="match status" value="1"/>
</dbReference>
<dbReference type="Gene3D" id="1.20.1050.10">
    <property type="match status" value="1"/>
</dbReference>
<evidence type="ECO:0000313" key="5">
    <source>
        <dbReference type="Proteomes" id="UP000479043"/>
    </source>
</evidence>
<dbReference type="SFLD" id="SFLDS00019">
    <property type="entry name" value="Glutathione_Transferase_(cytos"/>
    <property type="match status" value="1"/>
</dbReference>